<evidence type="ECO:0000313" key="1">
    <source>
        <dbReference type="EMBL" id="UTY32912.1"/>
    </source>
</evidence>
<dbReference type="RefSeq" id="WP_255818648.1">
    <property type="nucleotide sequence ID" value="NZ_CP038804.1"/>
</dbReference>
<reference evidence="1" key="1">
    <citation type="submission" date="2019-04" db="EMBL/GenBank/DDBJ databases">
        <title>Whole genome sequencing of oral phylogroup 2 treponemes.</title>
        <authorList>
            <person name="Chan Y."/>
            <person name="Zeng H.H."/>
            <person name="Yu X.L."/>
            <person name="Leung W.K."/>
            <person name="Watt R.M."/>
        </authorList>
    </citation>
    <scope>NUCLEOTIDE SEQUENCE</scope>
    <source>
        <strain evidence="1">OMZ 835</strain>
    </source>
</reference>
<dbReference type="AlphaFoldDB" id="A0AAE9SJ67"/>
<evidence type="ECO:0000313" key="2">
    <source>
        <dbReference type="Proteomes" id="UP001058682"/>
    </source>
</evidence>
<dbReference type="Proteomes" id="UP001058682">
    <property type="component" value="Chromosome"/>
</dbReference>
<protein>
    <submittedName>
        <fullName evidence="1">Uncharacterized protein</fullName>
    </submittedName>
</protein>
<proteinExistence type="predicted"/>
<sequence length="89" mass="10390">MDKDKTLTLIKRYTSTAETHLRKADREYAYYKNEKFGDPQAHYLTSQQCYSKAKEMAEKTLQTMDAEGINDPNLRARLNAIILKCNNNR</sequence>
<gene>
    <name evidence="1" type="ORF">E4N74_01980</name>
</gene>
<dbReference type="EMBL" id="CP038804">
    <property type="protein sequence ID" value="UTY32912.1"/>
    <property type="molecule type" value="Genomic_DNA"/>
</dbReference>
<name>A0AAE9SJ67_9SPIR</name>
<organism evidence="1 2">
    <name type="scientific">Treponema putidum</name>
    <dbReference type="NCBI Taxonomy" id="221027"/>
    <lineage>
        <taxon>Bacteria</taxon>
        <taxon>Pseudomonadati</taxon>
        <taxon>Spirochaetota</taxon>
        <taxon>Spirochaetia</taxon>
        <taxon>Spirochaetales</taxon>
        <taxon>Treponemataceae</taxon>
        <taxon>Treponema</taxon>
    </lineage>
</organism>
<accession>A0AAE9SJ67</accession>